<evidence type="ECO:0000256" key="5">
    <source>
        <dbReference type="ARBA" id="ARBA00022927"/>
    </source>
</evidence>
<evidence type="ECO:0000313" key="11">
    <source>
        <dbReference type="Proteomes" id="UP001165065"/>
    </source>
</evidence>
<evidence type="ECO:0000256" key="7">
    <source>
        <dbReference type="ARBA" id="ARBA00023136"/>
    </source>
</evidence>
<evidence type="ECO:0000256" key="8">
    <source>
        <dbReference type="ARBA" id="ARBA00031347"/>
    </source>
</evidence>
<dbReference type="EMBL" id="BRYA01001029">
    <property type="protein sequence ID" value="GMI37931.1"/>
    <property type="molecule type" value="Genomic_DNA"/>
</dbReference>
<evidence type="ECO:0000256" key="3">
    <source>
        <dbReference type="ARBA" id="ARBA00020983"/>
    </source>
</evidence>
<feature type="compositionally biased region" description="Pro residues" evidence="9">
    <location>
        <begin position="507"/>
        <end position="523"/>
    </location>
</feature>
<comment type="caution">
    <text evidence="10">The sequence shown here is derived from an EMBL/GenBank/DDBJ whole genome shotgun (WGS) entry which is preliminary data.</text>
</comment>
<protein>
    <recommendedName>
        <fullName evidence="3">Conserved oligomeric Golgi complex subunit 8</fullName>
    </recommendedName>
    <alternativeName>
        <fullName evidence="8">Component of oligomeric Golgi complex 8</fullName>
    </alternativeName>
</protein>
<comment type="subcellular location">
    <subcellularLocation>
        <location evidence="1">Golgi apparatus membrane</location>
        <topology evidence="1">Peripheral membrane protein</topology>
    </subcellularLocation>
</comment>
<dbReference type="AlphaFoldDB" id="A0A9W7L8H2"/>
<evidence type="ECO:0000313" key="10">
    <source>
        <dbReference type="EMBL" id="GMI37931.1"/>
    </source>
</evidence>
<dbReference type="InterPro" id="IPR007255">
    <property type="entry name" value="COG8"/>
</dbReference>
<dbReference type="Proteomes" id="UP001165065">
    <property type="component" value="Unassembled WGS sequence"/>
</dbReference>
<proteinExistence type="inferred from homology"/>
<sequence length="543" mass="59000">MDIQQLSDNAAALQSQLDDLAIKHYTAFLEQTTSAQKLISSLSALPESISSASLKIDSLSSDLSSSCSQLTELSSSHAASRSSISALPPLLTLLESPQLIDLLIRTNKYSQAVKVAKHVLSLPSASIIVKLQKSILHGPYFPTLIKSIISHLQTIPHTTSSTPPPHSYFDLISSLHETYNLITDHNVKTGKIPPSSASSTPIVTSFKLRRVYLTSRATYLSNTVLLHPPLSMDDILTSVSDFRSVMFDLITNYNVLFPPLDPSLPLPPSTSSSRALLLSTFVHDHTSTFVSRIATATTSMQGMTLSAVKDVLESLDFLSTSMRVFGCEFPDISLPFAEIVSNVVKYGLEYVKHTVKVEGGGGGDGIVRFKKGVDFGDRKWESMGWYGALEGVEEWVETVGDLLDEYIARLRKGVVNSKLMGVAKDMREGWDVAGEWCKEAWRLFLEGKEIIEEEEEVVMEEEEEKGEVGGEEENGAMKDTTKDAVAIEATVTSASAPTDSIAVSDPAPAPTPTPAPVPAPTPVPVSASVDDADDDEFDFNDDW</sequence>
<dbReference type="GO" id="GO:0015031">
    <property type="term" value="P:protein transport"/>
    <property type="evidence" value="ECO:0007669"/>
    <property type="project" value="UniProtKB-KW"/>
</dbReference>
<feature type="region of interest" description="Disordered" evidence="9">
    <location>
        <begin position="456"/>
        <end position="543"/>
    </location>
</feature>
<reference evidence="11" key="1">
    <citation type="journal article" date="2023" name="Commun. Biol.">
        <title>Genome analysis of Parmales, the sister group of diatoms, reveals the evolutionary specialization of diatoms from phago-mixotrophs to photoautotrophs.</title>
        <authorList>
            <person name="Ban H."/>
            <person name="Sato S."/>
            <person name="Yoshikawa S."/>
            <person name="Yamada K."/>
            <person name="Nakamura Y."/>
            <person name="Ichinomiya M."/>
            <person name="Sato N."/>
            <person name="Blanc-Mathieu R."/>
            <person name="Endo H."/>
            <person name="Kuwata A."/>
            <person name="Ogata H."/>
        </authorList>
    </citation>
    <scope>NUCLEOTIDE SEQUENCE [LARGE SCALE GENOMIC DNA]</scope>
</reference>
<keyword evidence="6" id="KW-0333">Golgi apparatus</keyword>
<dbReference type="GO" id="GO:0017119">
    <property type="term" value="C:Golgi transport complex"/>
    <property type="evidence" value="ECO:0007669"/>
    <property type="project" value="InterPro"/>
</dbReference>
<keyword evidence="4" id="KW-0813">Transport</keyword>
<keyword evidence="7" id="KW-0472">Membrane</keyword>
<name>A0A9W7L8H2_9STRA</name>
<dbReference type="GO" id="GO:0000139">
    <property type="term" value="C:Golgi membrane"/>
    <property type="evidence" value="ECO:0007669"/>
    <property type="project" value="UniProtKB-SubCell"/>
</dbReference>
<keyword evidence="11" id="KW-1185">Reference proteome</keyword>
<organism evidence="10 11">
    <name type="scientific">Triparma columacea</name>
    <dbReference type="NCBI Taxonomy" id="722753"/>
    <lineage>
        <taxon>Eukaryota</taxon>
        <taxon>Sar</taxon>
        <taxon>Stramenopiles</taxon>
        <taxon>Ochrophyta</taxon>
        <taxon>Bolidophyceae</taxon>
        <taxon>Parmales</taxon>
        <taxon>Triparmaceae</taxon>
        <taxon>Triparma</taxon>
    </lineage>
</organism>
<evidence type="ECO:0000256" key="1">
    <source>
        <dbReference type="ARBA" id="ARBA00004395"/>
    </source>
</evidence>
<accession>A0A9W7L8H2</accession>
<feature type="compositionally biased region" description="Acidic residues" evidence="9">
    <location>
        <begin position="456"/>
        <end position="474"/>
    </location>
</feature>
<dbReference type="GO" id="GO:0006891">
    <property type="term" value="P:intra-Golgi vesicle-mediated transport"/>
    <property type="evidence" value="ECO:0007669"/>
    <property type="project" value="TreeGrafter"/>
</dbReference>
<evidence type="ECO:0000256" key="2">
    <source>
        <dbReference type="ARBA" id="ARBA00006419"/>
    </source>
</evidence>
<feature type="compositionally biased region" description="Acidic residues" evidence="9">
    <location>
        <begin position="530"/>
        <end position="543"/>
    </location>
</feature>
<evidence type="ECO:0000256" key="4">
    <source>
        <dbReference type="ARBA" id="ARBA00022448"/>
    </source>
</evidence>
<comment type="similarity">
    <text evidence="2">Belongs to the COG8 family.</text>
</comment>
<gene>
    <name evidence="10" type="ORF">TrCOL_g8820</name>
</gene>
<evidence type="ECO:0000256" key="6">
    <source>
        <dbReference type="ARBA" id="ARBA00023034"/>
    </source>
</evidence>
<dbReference type="Pfam" id="PF04124">
    <property type="entry name" value="Dor1"/>
    <property type="match status" value="1"/>
</dbReference>
<evidence type="ECO:0000256" key="9">
    <source>
        <dbReference type="SAM" id="MobiDB-lite"/>
    </source>
</evidence>
<dbReference type="PANTHER" id="PTHR21311:SF0">
    <property type="entry name" value="CONSERVED OLIGOMERIC GOLGI COMPLEX SUBUNIT 8"/>
    <property type="match status" value="1"/>
</dbReference>
<keyword evidence="5" id="KW-0653">Protein transport</keyword>
<dbReference type="PANTHER" id="PTHR21311">
    <property type="entry name" value="CONSERVED OLIGOMERIC GOLGI COMPLEX COMPONENT 8"/>
    <property type="match status" value="1"/>
</dbReference>